<comment type="subcellular location">
    <subcellularLocation>
        <location evidence="1">Membrane</location>
        <topology evidence="1">Multi-pass membrane protein</topology>
    </subcellularLocation>
</comment>
<evidence type="ECO:0000256" key="5">
    <source>
        <dbReference type="SAM" id="Phobius"/>
    </source>
</evidence>
<keyword evidence="3 5" id="KW-1133">Transmembrane helix</keyword>
<evidence type="ECO:0000313" key="7">
    <source>
        <dbReference type="Proteomes" id="UP000603545"/>
    </source>
</evidence>
<dbReference type="GO" id="GO:0016020">
    <property type="term" value="C:membrane"/>
    <property type="evidence" value="ECO:0007669"/>
    <property type="project" value="UniProtKB-SubCell"/>
</dbReference>
<dbReference type="PANTHER" id="PTHR36926">
    <property type="entry name" value="COLICIN V PRODUCTION PROTEIN"/>
    <property type="match status" value="1"/>
</dbReference>
<dbReference type="PANTHER" id="PTHR36926:SF1">
    <property type="entry name" value="COLICIN V PRODUCTION PROTEIN"/>
    <property type="match status" value="1"/>
</dbReference>
<keyword evidence="2 5" id="KW-0812">Transmembrane</keyword>
<dbReference type="GO" id="GO:0009403">
    <property type="term" value="P:toxin biosynthetic process"/>
    <property type="evidence" value="ECO:0007669"/>
    <property type="project" value="InterPro"/>
</dbReference>
<organism evidence="6 7">
    <name type="scientific">Candidatus Desulfaltia bathyphila</name>
    <dbReference type="NCBI Taxonomy" id="2841697"/>
    <lineage>
        <taxon>Bacteria</taxon>
        <taxon>Pseudomonadati</taxon>
        <taxon>Thermodesulfobacteriota</taxon>
        <taxon>Desulfobacteria</taxon>
        <taxon>Desulfobacterales</taxon>
        <taxon>Desulfobacterales incertae sedis</taxon>
        <taxon>Candidatus Desulfaltia</taxon>
    </lineage>
</organism>
<keyword evidence="4 5" id="KW-0472">Membrane</keyword>
<dbReference type="InterPro" id="IPR052719">
    <property type="entry name" value="CvpA-like"/>
</dbReference>
<evidence type="ECO:0000256" key="1">
    <source>
        <dbReference type="ARBA" id="ARBA00004141"/>
    </source>
</evidence>
<sequence>MNTFDIAIIIIFAFCMIRGFFRGLIKELSSIIGVLGGFYAAYTYYMQVAIPLSGWIQNDSYRNILSFLIIFCAVFIIIGILGIIIKYILNITFLGWVDRICGTGFGLIKGVLIVSVLLIAFTTFLPKGAPVIKKSLLAPHVRMVSEKMVKVVPAEMKRNFLSKMEELKKAWK</sequence>
<evidence type="ECO:0000256" key="3">
    <source>
        <dbReference type="ARBA" id="ARBA00022989"/>
    </source>
</evidence>
<accession>A0A8J6N5M8</accession>
<name>A0A8J6N5M8_9BACT</name>
<evidence type="ECO:0000313" key="6">
    <source>
        <dbReference type="EMBL" id="MBC8199128.1"/>
    </source>
</evidence>
<feature type="transmembrane region" description="Helical" evidence="5">
    <location>
        <begin position="101"/>
        <end position="125"/>
    </location>
</feature>
<dbReference type="Pfam" id="PF02674">
    <property type="entry name" value="Colicin_V"/>
    <property type="match status" value="1"/>
</dbReference>
<gene>
    <name evidence="6" type="ORF">H8E80_03660</name>
</gene>
<comment type="caution">
    <text evidence="6">The sequence shown here is derived from an EMBL/GenBank/DDBJ whole genome shotgun (WGS) entry which is preliminary data.</text>
</comment>
<proteinExistence type="predicted"/>
<evidence type="ECO:0000256" key="2">
    <source>
        <dbReference type="ARBA" id="ARBA00022692"/>
    </source>
</evidence>
<dbReference type="InterPro" id="IPR003825">
    <property type="entry name" value="Colicin-V_CvpA"/>
</dbReference>
<feature type="transmembrane region" description="Helical" evidence="5">
    <location>
        <begin position="65"/>
        <end position="89"/>
    </location>
</feature>
<dbReference type="Proteomes" id="UP000603545">
    <property type="component" value="Unassembled WGS sequence"/>
</dbReference>
<evidence type="ECO:0000256" key="4">
    <source>
        <dbReference type="ARBA" id="ARBA00023136"/>
    </source>
</evidence>
<reference evidence="6 7" key="1">
    <citation type="submission" date="2020-08" db="EMBL/GenBank/DDBJ databases">
        <title>Bridging the membrane lipid divide: bacteria of the FCB group superphylum have the potential to synthesize archaeal ether lipids.</title>
        <authorList>
            <person name="Villanueva L."/>
            <person name="Von Meijenfeldt F.A.B."/>
            <person name="Westbye A.B."/>
            <person name="Yadav S."/>
            <person name="Hopmans E.C."/>
            <person name="Dutilh B.E."/>
            <person name="Sinninghe Damste J.S."/>
        </authorList>
    </citation>
    <scope>NUCLEOTIDE SEQUENCE [LARGE SCALE GENOMIC DNA]</scope>
    <source>
        <strain evidence="6">NIOZ-UU82</strain>
    </source>
</reference>
<dbReference type="AlphaFoldDB" id="A0A8J6N5M8"/>
<protein>
    <submittedName>
        <fullName evidence="6">CvpA family protein</fullName>
    </submittedName>
</protein>
<feature type="transmembrane region" description="Helical" evidence="5">
    <location>
        <begin position="6"/>
        <end position="21"/>
    </location>
</feature>
<feature type="transmembrane region" description="Helical" evidence="5">
    <location>
        <begin position="28"/>
        <end position="45"/>
    </location>
</feature>
<dbReference type="EMBL" id="JACNLL010000036">
    <property type="protein sequence ID" value="MBC8199128.1"/>
    <property type="molecule type" value="Genomic_DNA"/>
</dbReference>